<sequence length="435" mass="47507">MKFSIQKSYKVMALTPAILGLGVLAMGSPAQADEVSELKAQLKVLQQRIEALEKRPVETKVVAATGEMAAPAKPAQKGYFVIPGTETSLKIGGYAKLDAIYNDKSVADNSAGDQLFLAYTIPLDKDNPNDDQTVLHARQTRFNVGTTTDTTYGKLNTFFEGDFFGTGTSANTADFRVRHAFGELGRLLAGQTWSTFQIVDAVPDTLDFGGPAASTFMRQGQIRWTEPFAWGSVQFAVEDPSATLDNSAETDDDHVADMIARVNCKSDYGSYSVAVMARELSADDGAAVDDSTWGGAVALGGKIPTFGKDDLRFQLHYGNALGRYMATKFKDAAFNTTTGELETFDQFGGFLAYRHFWFDNLRSNLVYSYAAADNDLSVVADTVNKEFQSVHANLIWSPVPSVDLGIEYLHGYREIESGDEGELNRIQVSATYNFF</sequence>
<gene>
    <name evidence="2" type="ORF">HNQ81_003152</name>
</gene>
<name>A0A840V3K7_9BACT</name>
<protein>
    <recommendedName>
        <fullName evidence="4">Porin</fullName>
    </recommendedName>
</protein>
<dbReference type="InterPro" id="IPR045748">
    <property type="entry name" value="DcaP"/>
</dbReference>
<dbReference type="AlphaFoldDB" id="A0A840V3K7"/>
<dbReference type="EMBL" id="JACHEO010000025">
    <property type="protein sequence ID" value="MBB5349398.1"/>
    <property type="molecule type" value="Genomic_DNA"/>
</dbReference>
<proteinExistence type="predicted"/>
<keyword evidence="1" id="KW-0732">Signal</keyword>
<feature type="signal peptide" evidence="1">
    <location>
        <begin position="1"/>
        <end position="32"/>
    </location>
</feature>
<evidence type="ECO:0000313" key="3">
    <source>
        <dbReference type="Proteomes" id="UP000539642"/>
    </source>
</evidence>
<evidence type="ECO:0008006" key="4">
    <source>
        <dbReference type="Google" id="ProtNLM"/>
    </source>
</evidence>
<accession>A0A840V3K7</accession>
<evidence type="ECO:0000256" key="1">
    <source>
        <dbReference type="SAM" id="SignalP"/>
    </source>
</evidence>
<dbReference type="SUPFAM" id="SSF56935">
    <property type="entry name" value="Porins"/>
    <property type="match status" value="1"/>
</dbReference>
<organism evidence="2 3">
    <name type="scientific">Desulfoprunum benzoelyticum</name>
    <dbReference type="NCBI Taxonomy" id="1506996"/>
    <lineage>
        <taxon>Bacteria</taxon>
        <taxon>Pseudomonadati</taxon>
        <taxon>Thermodesulfobacteriota</taxon>
        <taxon>Desulfobulbia</taxon>
        <taxon>Desulfobulbales</taxon>
        <taxon>Desulfobulbaceae</taxon>
        <taxon>Desulfoprunum</taxon>
    </lineage>
</organism>
<reference evidence="2 3" key="1">
    <citation type="submission" date="2020-08" db="EMBL/GenBank/DDBJ databases">
        <title>Genomic Encyclopedia of Type Strains, Phase IV (KMG-IV): sequencing the most valuable type-strain genomes for metagenomic binning, comparative biology and taxonomic classification.</title>
        <authorList>
            <person name="Goeker M."/>
        </authorList>
    </citation>
    <scope>NUCLEOTIDE SEQUENCE [LARGE SCALE GENOMIC DNA]</scope>
    <source>
        <strain evidence="2 3">DSM 28570</strain>
    </source>
</reference>
<dbReference type="Proteomes" id="UP000539642">
    <property type="component" value="Unassembled WGS sequence"/>
</dbReference>
<dbReference type="Pfam" id="PF19577">
    <property type="entry name" value="DcaP"/>
    <property type="match status" value="1"/>
</dbReference>
<dbReference type="RefSeq" id="WP_183352199.1">
    <property type="nucleotide sequence ID" value="NZ_JACHEO010000025.1"/>
</dbReference>
<evidence type="ECO:0000313" key="2">
    <source>
        <dbReference type="EMBL" id="MBB5349398.1"/>
    </source>
</evidence>
<feature type="chain" id="PRO_5032572497" description="Porin" evidence="1">
    <location>
        <begin position="33"/>
        <end position="435"/>
    </location>
</feature>
<comment type="caution">
    <text evidence="2">The sequence shown here is derived from an EMBL/GenBank/DDBJ whole genome shotgun (WGS) entry which is preliminary data.</text>
</comment>
<keyword evidence="3" id="KW-1185">Reference proteome</keyword>